<dbReference type="PROSITE" id="PS50949">
    <property type="entry name" value="HTH_GNTR"/>
    <property type="match status" value="1"/>
</dbReference>
<evidence type="ECO:0000259" key="4">
    <source>
        <dbReference type="PROSITE" id="PS50949"/>
    </source>
</evidence>
<dbReference type="RefSeq" id="WP_083417520.1">
    <property type="nucleotide sequence ID" value="NZ_FPBD01000013.1"/>
</dbReference>
<dbReference type="GO" id="GO:0003700">
    <property type="term" value="F:DNA-binding transcription factor activity"/>
    <property type="evidence" value="ECO:0007669"/>
    <property type="project" value="InterPro"/>
</dbReference>
<evidence type="ECO:0000256" key="3">
    <source>
        <dbReference type="ARBA" id="ARBA00023163"/>
    </source>
</evidence>
<dbReference type="SUPFAM" id="SSF48008">
    <property type="entry name" value="GntR ligand-binding domain-like"/>
    <property type="match status" value="1"/>
</dbReference>
<accession>A0A1I7DYH8</accession>
<keyword evidence="2" id="KW-0238">DNA-binding</keyword>
<feature type="domain" description="HTH gntR-type" evidence="4">
    <location>
        <begin position="4"/>
        <end position="72"/>
    </location>
</feature>
<gene>
    <name evidence="5" type="ORF">SAMN05444141_11317</name>
</gene>
<protein>
    <submittedName>
        <fullName evidence="5">Transcriptional regulator, GntR family</fullName>
    </submittedName>
</protein>
<dbReference type="Gene3D" id="1.10.10.10">
    <property type="entry name" value="Winged helix-like DNA-binding domain superfamily/Winged helix DNA-binding domain"/>
    <property type="match status" value="1"/>
</dbReference>
<dbReference type="InterPro" id="IPR036390">
    <property type="entry name" value="WH_DNA-bd_sf"/>
</dbReference>
<dbReference type="InterPro" id="IPR036388">
    <property type="entry name" value="WH-like_DNA-bd_sf"/>
</dbReference>
<evidence type="ECO:0000313" key="6">
    <source>
        <dbReference type="Proteomes" id="UP000183371"/>
    </source>
</evidence>
<proteinExistence type="predicted"/>
<reference evidence="6" key="1">
    <citation type="submission" date="2016-10" db="EMBL/GenBank/DDBJ databases">
        <authorList>
            <person name="Varghese N."/>
            <person name="Submissions S."/>
        </authorList>
    </citation>
    <scope>NUCLEOTIDE SEQUENCE [LARGE SCALE GENOMIC DNA]</scope>
    <source>
        <strain evidence="6">DSM 17465</strain>
    </source>
</reference>
<keyword evidence="3" id="KW-0804">Transcription</keyword>
<dbReference type="InterPro" id="IPR011711">
    <property type="entry name" value="GntR_C"/>
</dbReference>
<dbReference type="SMART" id="SM00345">
    <property type="entry name" value="HTH_GNTR"/>
    <property type="match status" value="1"/>
</dbReference>
<dbReference type="PANTHER" id="PTHR43537:SF5">
    <property type="entry name" value="UXU OPERON TRANSCRIPTIONAL REGULATOR"/>
    <property type="match status" value="1"/>
</dbReference>
<sequence length="226" mass="25710">MKQGAHSPDLHTHLLNALRNGELTPGQRLPTERSFADQFGISRGAVQRVLQDLEEKGLILRKVGSGTFVSDRLDSAVETFDHGVDITRGNLAEHVEARAAFEPWVVATAARYANSEHKQELRARLERVANPEDWLDYKEGVYQFFRLLYEITENSFLLHIFDLIIKAREDVRYGGERPKTRVSLVIRNNMVRSLEAIAEPIEQNNPEKAEAASREFLDKMILSVNT</sequence>
<evidence type="ECO:0000256" key="1">
    <source>
        <dbReference type="ARBA" id="ARBA00023015"/>
    </source>
</evidence>
<dbReference type="EMBL" id="FPBD01000013">
    <property type="protein sequence ID" value="SFU16750.1"/>
    <property type="molecule type" value="Genomic_DNA"/>
</dbReference>
<dbReference type="GO" id="GO:0003677">
    <property type="term" value="F:DNA binding"/>
    <property type="evidence" value="ECO:0007669"/>
    <property type="project" value="UniProtKB-KW"/>
</dbReference>
<dbReference type="AlphaFoldDB" id="A0A1I7DYH8"/>
<dbReference type="Proteomes" id="UP000183371">
    <property type="component" value="Unassembled WGS sequence"/>
</dbReference>
<dbReference type="InterPro" id="IPR008920">
    <property type="entry name" value="TF_FadR/GntR_C"/>
</dbReference>
<dbReference type="CDD" id="cd07377">
    <property type="entry name" value="WHTH_GntR"/>
    <property type="match status" value="1"/>
</dbReference>
<keyword evidence="6" id="KW-1185">Reference proteome</keyword>
<dbReference type="PRINTS" id="PR00035">
    <property type="entry name" value="HTHGNTR"/>
</dbReference>
<name>A0A1I7DYH8_9HYPH</name>
<evidence type="ECO:0000256" key="2">
    <source>
        <dbReference type="ARBA" id="ARBA00023125"/>
    </source>
</evidence>
<dbReference type="PANTHER" id="PTHR43537">
    <property type="entry name" value="TRANSCRIPTIONAL REGULATOR, GNTR FAMILY"/>
    <property type="match status" value="1"/>
</dbReference>
<dbReference type="Gene3D" id="1.20.120.530">
    <property type="entry name" value="GntR ligand-binding domain-like"/>
    <property type="match status" value="1"/>
</dbReference>
<dbReference type="InterPro" id="IPR000524">
    <property type="entry name" value="Tscrpt_reg_HTH_GntR"/>
</dbReference>
<evidence type="ECO:0000313" key="5">
    <source>
        <dbReference type="EMBL" id="SFU16750.1"/>
    </source>
</evidence>
<dbReference type="Pfam" id="PF07729">
    <property type="entry name" value="FCD"/>
    <property type="match status" value="1"/>
</dbReference>
<dbReference type="SUPFAM" id="SSF46785">
    <property type="entry name" value="Winged helix' DNA-binding domain"/>
    <property type="match status" value="1"/>
</dbReference>
<dbReference type="SMART" id="SM00895">
    <property type="entry name" value="FCD"/>
    <property type="match status" value="1"/>
</dbReference>
<dbReference type="Pfam" id="PF00392">
    <property type="entry name" value="GntR"/>
    <property type="match status" value="1"/>
</dbReference>
<organism evidence="5 6">
    <name type="scientific">Pseudovibrio denitrificans</name>
    <dbReference type="NCBI Taxonomy" id="258256"/>
    <lineage>
        <taxon>Bacteria</taxon>
        <taxon>Pseudomonadati</taxon>
        <taxon>Pseudomonadota</taxon>
        <taxon>Alphaproteobacteria</taxon>
        <taxon>Hyphomicrobiales</taxon>
        <taxon>Stappiaceae</taxon>
        <taxon>Pseudovibrio</taxon>
    </lineage>
</organism>
<keyword evidence="1" id="KW-0805">Transcription regulation</keyword>